<dbReference type="GO" id="GO:0004407">
    <property type="term" value="F:histone deacetylase activity"/>
    <property type="evidence" value="ECO:0007669"/>
    <property type="project" value="InterPro"/>
</dbReference>
<protein>
    <submittedName>
        <fullName evidence="3">Histone deacetylase</fullName>
    </submittedName>
</protein>
<feature type="domain" description="Histone deacetylase" evidence="2">
    <location>
        <begin position="61"/>
        <end position="300"/>
    </location>
</feature>
<evidence type="ECO:0000259" key="2">
    <source>
        <dbReference type="Pfam" id="PF00850"/>
    </source>
</evidence>
<dbReference type="CDD" id="cd09993">
    <property type="entry name" value="HDAC_classIV"/>
    <property type="match status" value="1"/>
</dbReference>
<dbReference type="Proteomes" id="UP000007264">
    <property type="component" value="Unassembled WGS sequence"/>
</dbReference>
<dbReference type="AlphaFoldDB" id="I0Z6C9"/>
<dbReference type="GO" id="GO:0040029">
    <property type="term" value="P:epigenetic regulation of gene expression"/>
    <property type="evidence" value="ECO:0007669"/>
    <property type="project" value="TreeGrafter"/>
</dbReference>
<dbReference type="InterPro" id="IPR037138">
    <property type="entry name" value="His_deacetylse_dom_sf"/>
</dbReference>
<sequence>MGASPANAAPTASLQRRQKISGLPVVYHEAYSAPQLPPGHRFPMVRICSVPFYAADHLVHVPDELPTHETLQLVHTAEFVDSFTGGTLDEARMKRIGFGDVTRSPVLIERTLAEVAGTLLTARLALRHGLACNTAGGTHHAFPDSGSGFCILNDLAVTAAVLLEEARVERVLILDLDVHQGDGTALMFQDEPRVFTMSVHGESNFPARKQRSDLDVPLPDGTADDEYLRVLGEMLPPVLSCFQPDLVLYDAGVDPHKDDSLGKLALTDQGLLRRELQVLDTCLAADIPVAGYVGGGYSPDLNVLARRHTLLHRAASEMWDSYELGSRESMPE</sequence>
<dbReference type="PANTHER" id="PTHR10625:SF32">
    <property type="entry name" value="HISTONE DEACETYLASE"/>
    <property type="match status" value="1"/>
</dbReference>
<evidence type="ECO:0000313" key="3">
    <source>
        <dbReference type="EMBL" id="EIE26198.1"/>
    </source>
</evidence>
<dbReference type="InterPro" id="IPR044150">
    <property type="entry name" value="HDAC_classIV"/>
</dbReference>
<dbReference type="InterPro" id="IPR023696">
    <property type="entry name" value="Ureohydrolase_dom_sf"/>
</dbReference>
<proteinExistence type="predicted"/>
<dbReference type="SUPFAM" id="SSF52768">
    <property type="entry name" value="Arginase/deacetylase"/>
    <property type="match status" value="1"/>
</dbReference>
<accession>I0Z6C9</accession>
<keyword evidence="1" id="KW-0378">Hydrolase</keyword>
<dbReference type="PRINTS" id="PR01270">
    <property type="entry name" value="HDASUPER"/>
</dbReference>
<dbReference type="eggNOG" id="KOG1344">
    <property type="taxonomic scope" value="Eukaryota"/>
</dbReference>
<dbReference type="STRING" id="574566.I0Z6C9"/>
<comment type="caution">
    <text evidence="3">The sequence shown here is derived from an EMBL/GenBank/DDBJ whole genome shotgun (WGS) entry which is preliminary data.</text>
</comment>
<dbReference type="GeneID" id="17044202"/>
<dbReference type="OrthoDB" id="437693at2759"/>
<evidence type="ECO:0000313" key="4">
    <source>
        <dbReference type="Proteomes" id="UP000007264"/>
    </source>
</evidence>
<keyword evidence="4" id="KW-1185">Reference proteome</keyword>
<dbReference type="GO" id="GO:0016787">
    <property type="term" value="F:hydrolase activity"/>
    <property type="evidence" value="ECO:0007669"/>
    <property type="project" value="UniProtKB-KW"/>
</dbReference>
<dbReference type="InterPro" id="IPR023801">
    <property type="entry name" value="His_deacetylse_dom"/>
</dbReference>
<gene>
    <name evidence="3" type="ORF">COCSUDRAFT_13112</name>
</gene>
<reference evidence="3 4" key="1">
    <citation type="journal article" date="2012" name="Genome Biol.">
        <title>The genome of the polar eukaryotic microalga coccomyxa subellipsoidea reveals traits of cold adaptation.</title>
        <authorList>
            <person name="Blanc G."/>
            <person name="Agarkova I."/>
            <person name="Grimwood J."/>
            <person name="Kuo A."/>
            <person name="Brueggeman A."/>
            <person name="Dunigan D."/>
            <person name="Gurnon J."/>
            <person name="Ladunga I."/>
            <person name="Lindquist E."/>
            <person name="Lucas S."/>
            <person name="Pangilinan J."/>
            <person name="Proschold T."/>
            <person name="Salamov A."/>
            <person name="Schmutz J."/>
            <person name="Weeks D."/>
            <person name="Yamada T."/>
            <person name="Claverie J.M."/>
            <person name="Grigoriev I."/>
            <person name="Van Etten J."/>
            <person name="Lomsadze A."/>
            <person name="Borodovsky M."/>
        </authorList>
    </citation>
    <scope>NUCLEOTIDE SEQUENCE [LARGE SCALE GENOMIC DNA]</scope>
    <source>
        <strain evidence="3 4">C-169</strain>
    </source>
</reference>
<dbReference type="PANTHER" id="PTHR10625">
    <property type="entry name" value="HISTONE DEACETYLASE HDAC1-RELATED"/>
    <property type="match status" value="1"/>
</dbReference>
<dbReference type="InterPro" id="IPR000286">
    <property type="entry name" value="HDACs"/>
</dbReference>
<name>I0Z6C9_COCSC</name>
<dbReference type="RefSeq" id="XP_005650742.1">
    <property type="nucleotide sequence ID" value="XM_005650685.1"/>
</dbReference>
<dbReference type="EMBL" id="AGSI01000003">
    <property type="protein sequence ID" value="EIE26198.1"/>
    <property type="molecule type" value="Genomic_DNA"/>
</dbReference>
<dbReference type="Gene3D" id="3.40.800.20">
    <property type="entry name" value="Histone deacetylase domain"/>
    <property type="match status" value="1"/>
</dbReference>
<organism evidence="3 4">
    <name type="scientific">Coccomyxa subellipsoidea (strain C-169)</name>
    <name type="common">Green microalga</name>
    <dbReference type="NCBI Taxonomy" id="574566"/>
    <lineage>
        <taxon>Eukaryota</taxon>
        <taxon>Viridiplantae</taxon>
        <taxon>Chlorophyta</taxon>
        <taxon>core chlorophytes</taxon>
        <taxon>Trebouxiophyceae</taxon>
        <taxon>Trebouxiophyceae incertae sedis</taxon>
        <taxon>Coccomyxaceae</taxon>
        <taxon>Coccomyxa</taxon>
        <taxon>Coccomyxa subellipsoidea</taxon>
    </lineage>
</organism>
<evidence type="ECO:0000256" key="1">
    <source>
        <dbReference type="ARBA" id="ARBA00022801"/>
    </source>
</evidence>
<dbReference type="Pfam" id="PF00850">
    <property type="entry name" value="Hist_deacetyl"/>
    <property type="match status" value="1"/>
</dbReference>
<dbReference type="KEGG" id="csl:COCSUDRAFT_13112"/>